<dbReference type="AlphaFoldDB" id="A0A1W0A364"/>
<keyword evidence="3" id="KW-1185">Reference proteome</keyword>
<protein>
    <submittedName>
        <fullName evidence="2">Uncharacterized protein</fullName>
    </submittedName>
</protein>
<evidence type="ECO:0000313" key="2">
    <source>
        <dbReference type="EMBL" id="OQS04723.1"/>
    </source>
</evidence>
<keyword evidence="1" id="KW-1133">Transmembrane helix</keyword>
<comment type="caution">
    <text evidence="2">The sequence shown here is derived from an EMBL/GenBank/DDBJ whole genome shotgun (WGS) entry which is preliminary data.</text>
</comment>
<name>A0A1W0A364_9STRA</name>
<gene>
    <name evidence="2" type="ORF">THRCLA_03056</name>
</gene>
<dbReference type="OrthoDB" id="77610at2759"/>
<keyword evidence="1" id="KW-0472">Membrane</keyword>
<dbReference type="Proteomes" id="UP000243217">
    <property type="component" value="Unassembled WGS sequence"/>
</dbReference>
<keyword evidence="1" id="KW-0812">Transmembrane</keyword>
<evidence type="ECO:0000256" key="1">
    <source>
        <dbReference type="SAM" id="Phobius"/>
    </source>
</evidence>
<feature type="transmembrane region" description="Helical" evidence="1">
    <location>
        <begin position="22"/>
        <end position="39"/>
    </location>
</feature>
<reference evidence="2 3" key="1">
    <citation type="journal article" date="2014" name="Genome Biol. Evol.">
        <title>The secreted proteins of Achlya hypogyna and Thraustotheca clavata identify the ancestral oomycete secretome and reveal gene acquisitions by horizontal gene transfer.</title>
        <authorList>
            <person name="Misner I."/>
            <person name="Blouin N."/>
            <person name="Leonard G."/>
            <person name="Richards T.A."/>
            <person name="Lane C.E."/>
        </authorList>
    </citation>
    <scope>NUCLEOTIDE SEQUENCE [LARGE SCALE GENOMIC DNA]</scope>
    <source>
        <strain evidence="2 3">ATCC 34112</strain>
    </source>
</reference>
<evidence type="ECO:0000313" key="3">
    <source>
        <dbReference type="Proteomes" id="UP000243217"/>
    </source>
</evidence>
<dbReference type="EMBL" id="JNBS01000563">
    <property type="protein sequence ID" value="OQS04723.1"/>
    <property type="molecule type" value="Genomic_DNA"/>
</dbReference>
<organism evidence="2 3">
    <name type="scientific">Thraustotheca clavata</name>
    <dbReference type="NCBI Taxonomy" id="74557"/>
    <lineage>
        <taxon>Eukaryota</taxon>
        <taxon>Sar</taxon>
        <taxon>Stramenopiles</taxon>
        <taxon>Oomycota</taxon>
        <taxon>Saprolegniomycetes</taxon>
        <taxon>Saprolegniales</taxon>
        <taxon>Achlyaceae</taxon>
        <taxon>Thraustotheca</taxon>
    </lineage>
</organism>
<sequence>MEANPLLPSEASRCERLTRKKWPLVAFILVVLLTIWATVKETTIDDRNQPNVLVWTFASPNAPLMYLYSAGNNKSLHLFVYASTGKNKLCVNPKVLPFHSLLLHADYEASNPSDFQSFLYEWVQLHPEYKHAQVWLIGHDVDFLGQIGFSIVQHNFNKPSSSFVNLAGLVFTSKIQWSCNEYNAIAASPSKKVGQLLDAGVHVIFSDSSMSTITLAAQALPWSGQRAFIALDSTSDHCITDSCSNKLQSYKNLIALQNLEDEFIVENYITNSIES</sequence>
<accession>A0A1W0A364</accession>
<proteinExistence type="predicted"/>